<dbReference type="Proteomes" id="UP000018201">
    <property type="component" value="Unassembled WGS sequence"/>
</dbReference>
<feature type="compositionally biased region" description="Polar residues" evidence="1">
    <location>
        <begin position="169"/>
        <end position="182"/>
    </location>
</feature>
<evidence type="ECO:0000313" key="3">
    <source>
        <dbReference type="Proteomes" id="UP000018201"/>
    </source>
</evidence>
<accession>U6GSH7</accession>
<feature type="compositionally biased region" description="Polar residues" evidence="1">
    <location>
        <begin position="37"/>
        <end position="48"/>
    </location>
</feature>
<feature type="compositionally biased region" description="Polar residues" evidence="1">
    <location>
        <begin position="59"/>
        <end position="109"/>
    </location>
</feature>
<reference evidence="2" key="2">
    <citation type="submission" date="2013-10" db="EMBL/GenBank/DDBJ databases">
        <authorList>
            <person name="Aslett M."/>
        </authorList>
    </citation>
    <scope>NUCLEOTIDE SEQUENCE [LARGE SCALE GENOMIC DNA]</scope>
    <source>
        <strain evidence="2">Houghton</strain>
    </source>
</reference>
<evidence type="ECO:0000256" key="1">
    <source>
        <dbReference type="SAM" id="MobiDB-lite"/>
    </source>
</evidence>
<feature type="compositionally biased region" description="Polar residues" evidence="1">
    <location>
        <begin position="7"/>
        <end position="28"/>
    </location>
</feature>
<name>U6GSH7_9EIME</name>
<feature type="compositionally biased region" description="Polar residues" evidence="1">
    <location>
        <begin position="146"/>
        <end position="157"/>
    </location>
</feature>
<dbReference type="AlphaFoldDB" id="U6GSH7"/>
<gene>
    <name evidence="2" type="ORF">EPH_0042570</name>
</gene>
<feature type="region of interest" description="Disordered" evidence="1">
    <location>
        <begin position="1"/>
        <end position="225"/>
    </location>
</feature>
<dbReference type="OrthoDB" id="346918at2759"/>
<dbReference type="VEuPathDB" id="ToxoDB:EPH_0042570"/>
<reference evidence="2" key="1">
    <citation type="submission" date="2013-10" db="EMBL/GenBank/DDBJ databases">
        <title>Genomic analysis of the causative agents of coccidiosis in chickens.</title>
        <authorList>
            <person name="Reid A.J."/>
            <person name="Blake D."/>
            <person name="Billington K."/>
            <person name="Browne H."/>
            <person name="Dunn M."/>
            <person name="Hung S."/>
            <person name="Kawahara F."/>
            <person name="Miranda-Saavedra D."/>
            <person name="Mourier T."/>
            <person name="Nagra H."/>
            <person name="Otto T.D."/>
            <person name="Rawlings N."/>
            <person name="Sanchez A."/>
            <person name="Sanders M."/>
            <person name="Subramaniam C."/>
            <person name="Tay Y."/>
            <person name="Dear P."/>
            <person name="Doerig C."/>
            <person name="Gruber A."/>
            <person name="Parkinson J."/>
            <person name="Shirley M."/>
            <person name="Wan K.L."/>
            <person name="Berriman M."/>
            <person name="Tomley F."/>
            <person name="Pain A."/>
        </authorList>
    </citation>
    <scope>NUCLEOTIDE SEQUENCE [LARGE SCALE GENOMIC DNA]</scope>
    <source>
        <strain evidence="2">Houghton</strain>
    </source>
</reference>
<dbReference type="EMBL" id="HG692549">
    <property type="protein sequence ID" value="CDI83135.1"/>
    <property type="molecule type" value="Genomic_DNA"/>
</dbReference>
<proteinExistence type="predicted"/>
<evidence type="ECO:0000313" key="2">
    <source>
        <dbReference type="EMBL" id="CDI83135.1"/>
    </source>
</evidence>
<organism evidence="2 3">
    <name type="scientific">Eimeria praecox</name>
    <dbReference type="NCBI Taxonomy" id="51316"/>
    <lineage>
        <taxon>Eukaryota</taxon>
        <taxon>Sar</taxon>
        <taxon>Alveolata</taxon>
        <taxon>Apicomplexa</taxon>
        <taxon>Conoidasida</taxon>
        <taxon>Coccidia</taxon>
        <taxon>Eucoccidiorida</taxon>
        <taxon>Eimeriorina</taxon>
        <taxon>Eimeriidae</taxon>
        <taxon>Eimeria</taxon>
    </lineage>
</organism>
<sequence length="269" mass="28310">MAGTPVQAAQMTSDQPLASPTPSASPQMGSPLAMSRGRTTPYQTTTSPYEAMDMASSYPGVNSAQQPQYSEAFNSQLTREGASQSVNATETGPTASSGGTNNSPTTQYNGGAGANRLNGVRPTTINGVRPTTGRPNANFRYPGSPIYTQSGRTTSSFMGIASGDPYSPYYSQGRQGSQPTGQVGNGGPDNSSTSTSDEESEPTEDEDEESVKTESSSTVGGRRIMNPYDLSHIFPDIYQEEQPASYGDMTSQSLALLEMTTINSDPDTE</sequence>
<keyword evidence="3" id="KW-1185">Reference proteome</keyword>
<feature type="compositionally biased region" description="Acidic residues" evidence="1">
    <location>
        <begin position="196"/>
        <end position="209"/>
    </location>
</feature>
<protein>
    <submittedName>
        <fullName evidence="2">Uncharacterized protein</fullName>
    </submittedName>
</protein>